<evidence type="ECO:0000259" key="1">
    <source>
        <dbReference type="Pfam" id="PF01370"/>
    </source>
</evidence>
<name>A0A0D1Z9H2_9PEZI</name>
<organism evidence="2 3">
    <name type="scientific">Verruconis gallopava</name>
    <dbReference type="NCBI Taxonomy" id="253628"/>
    <lineage>
        <taxon>Eukaryota</taxon>
        <taxon>Fungi</taxon>
        <taxon>Dikarya</taxon>
        <taxon>Ascomycota</taxon>
        <taxon>Pezizomycotina</taxon>
        <taxon>Dothideomycetes</taxon>
        <taxon>Pleosporomycetidae</taxon>
        <taxon>Venturiales</taxon>
        <taxon>Sympoventuriaceae</taxon>
        <taxon>Verruconis</taxon>
    </lineage>
</organism>
<dbReference type="OrthoDB" id="2130169at2759"/>
<dbReference type="GeneID" id="27308457"/>
<feature type="domain" description="NAD-dependent epimerase/dehydratase" evidence="1">
    <location>
        <begin position="5"/>
        <end position="80"/>
    </location>
</feature>
<gene>
    <name evidence="2" type="ORF">PV09_00484</name>
</gene>
<dbReference type="InterPro" id="IPR051783">
    <property type="entry name" value="NAD(P)-dependent_oxidoreduct"/>
</dbReference>
<dbReference type="GO" id="GO:0004029">
    <property type="term" value="F:aldehyde dehydrogenase (NAD+) activity"/>
    <property type="evidence" value="ECO:0007669"/>
    <property type="project" value="TreeGrafter"/>
</dbReference>
<dbReference type="PANTHER" id="PTHR48079:SF7">
    <property type="entry name" value="NAD(P)-BINDING DOMAIN-CONTAINING PROTEIN-RELATED"/>
    <property type="match status" value="1"/>
</dbReference>
<dbReference type="InterPro" id="IPR036291">
    <property type="entry name" value="NAD(P)-bd_dom_sf"/>
</dbReference>
<dbReference type="EMBL" id="KN847529">
    <property type="protein sequence ID" value="KIW09617.1"/>
    <property type="molecule type" value="Genomic_DNA"/>
</dbReference>
<reference evidence="2 3" key="1">
    <citation type="submission" date="2015-01" db="EMBL/GenBank/DDBJ databases">
        <title>The Genome Sequence of Ochroconis gallopava CBS43764.</title>
        <authorList>
            <consortium name="The Broad Institute Genomics Platform"/>
            <person name="Cuomo C."/>
            <person name="de Hoog S."/>
            <person name="Gorbushina A."/>
            <person name="Stielow B."/>
            <person name="Teixiera M."/>
            <person name="Abouelleil A."/>
            <person name="Chapman S.B."/>
            <person name="Priest M."/>
            <person name="Young S.K."/>
            <person name="Wortman J."/>
            <person name="Nusbaum C."/>
            <person name="Birren B."/>
        </authorList>
    </citation>
    <scope>NUCLEOTIDE SEQUENCE [LARGE SCALE GENOMIC DNA]</scope>
    <source>
        <strain evidence="2 3">CBS 43764</strain>
    </source>
</reference>
<dbReference type="InParanoid" id="A0A0D1Z9H2"/>
<dbReference type="AlphaFoldDB" id="A0A0D1Z9H2"/>
<dbReference type="InterPro" id="IPR001509">
    <property type="entry name" value="Epimerase_deHydtase"/>
</dbReference>
<accession>A0A0D1Z9H2</accession>
<dbReference type="GO" id="GO:0005737">
    <property type="term" value="C:cytoplasm"/>
    <property type="evidence" value="ECO:0007669"/>
    <property type="project" value="TreeGrafter"/>
</dbReference>
<dbReference type="PANTHER" id="PTHR48079">
    <property type="entry name" value="PROTEIN YEEZ"/>
    <property type="match status" value="1"/>
</dbReference>
<protein>
    <recommendedName>
        <fullName evidence="1">NAD-dependent epimerase/dehydratase domain-containing protein</fullName>
    </recommendedName>
</protein>
<dbReference type="RefSeq" id="XP_016219486.1">
    <property type="nucleotide sequence ID" value="XM_016353229.1"/>
</dbReference>
<sequence>MVKLFITGATGYIGGDGLYAVATAHPEYEITALVRNSTKGAQVAKVYPKVKLVYGDLDSFDVIAQESAKADIVLNFANCDHEGAAKAIVKGLSSRSEPGYIIHTSGTGILTVQDVLANRYGKEDPKIYDDWDGIGEVISLPDSAWHRNVDKIILAASKAHPNIKTAIVCPPTIYGPGRGPGNTFSDQWYLMCKAFIQRGHAFTIGEGKNIWTKVHVHDLSNLYLTLTEEAATKGARATWNDEGYYFAEDGEYVWGDMCKRIAQEAKKQGYIESDDLQTFTIEQGDEVTPNGGKKWGYNSRCKAIRARKLFDWKPVGESIESLLPRLVEEEAQKLGVAKTHAQRAAGAV</sequence>
<keyword evidence="3" id="KW-1185">Reference proteome</keyword>
<dbReference type="Pfam" id="PF01370">
    <property type="entry name" value="Epimerase"/>
    <property type="match status" value="1"/>
</dbReference>
<dbReference type="STRING" id="253628.A0A0D1Z9H2"/>
<evidence type="ECO:0000313" key="3">
    <source>
        <dbReference type="Proteomes" id="UP000053259"/>
    </source>
</evidence>
<dbReference type="Gene3D" id="3.40.50.720">
    <property type="entry name" value="NAD(P)-binding Rossmann-like Domain"/>
    <property type="match status" value="1"/>
</dbReference>
<dbReference type="VEuPathDB" id="FungiDB:PV09_00484"/>
<dbReference type="HOGENOM" id="CLU_007383_12_2_1"/>
<dbReference type="Proteomes" id="UP000053259">
    <property type="component" value="Unassembled WGS sequence"/>
</dbReference>
<proteinExistence type="predicted"/>
<evidence type="ECO:0000313" key="2">
    <source>
        <dbReference type="EMBL" id="KIW09617.1"/>
    </source>
</evidence>
<dbReference type="SUPFAM" id="SSF51735">
    <property type="entry name" value="NAD(P)-binding Rossmann-fold domains"/>
    <property type="match status" value="1"/>
</dbReference>